<feature type="domain" description="Glutaredoxin" evidence="1">
    <location>
        <begin position="53"/>
        <end position="111"/>
    </location>
</feature>
<dbReference type="AlphaFoldDB" id="A0AAJ1F0S3"/>
<dbReference type="RefSeq" id="WP_240591018.1">
    <property type="nucleotide sequence ID" value="NZ_JAKUDL010000003.1"/>
</dbReference>
<dbReference type="Gene3D" id="3.40.30.10">
    <property type="entry name" value="Glutaredoxin"/>
    <property type="match status" value="1"/>
</dbReference>
<dbReference type="Pfam" id="PF00462">
    <property type="entry name" value="Glutaredoxin"/>
    <property type="match status" value="1"/>
</dbReference>
<comment type="caution">
    <text evidence="2">The sequence shown here is derived from an EMBL/GenBank/DDBJ whole genome shotgun (WGS) entry which is preliminary data.</text>
</comment>
<evidence type="ECO:0000259" key="1">
    <source>
        <dbReference type="Pfam" id="PF00462"/>
    </source>
</evidence>
<dbReference type="EMBL" id="JAKUDL010000003">
    <property type="protein sequence ID" value="MCH4294708.1"/>
    <property type="molecule type" value="Genomic_DNA"/>
</dbReference>
<dbReference type="Proteomes" id="UP001297581">
    <property type="component" value="Unassembled WGS sequence"/>
</dbReference>
<dbReference type="SUPFAM" id="SSF52833">
    <property type="entry name" value="Thioredoxin-like"/>
    <property type="match status" value="1"/>
</dbReference>
<accession>A0AAJ1F0S3</accession>
<proteinExistence type="predicted"/>
<keyword evidence="3" id="KW-1185">Reference proteome</keyword>
<reference evidence="2 3" key="1">
    <citation type="submission" date="2022-02" db="EMBL/GenBank/DDBJ databases">
        <title>The genome sequence of Shewanella sp. 3B26.</title>
        <authorList>
            <person name="Du J."/>
        </authorList>
    </citation>
    <scope>NUCLEOTIDE SEQUENCE [LARGE SCALE GENOMIC DNA]</scope>
    <source>
        <strain evidence="2 3">3B26</strain>
    </source>
</reference>
<evidence type="ECO:0000313" key="2">
    <source>
        <dbReference type="EMBL" id="MCH4294708.1"/>
    </source>
</evidence>
<sequence length="129" mass="14591">MNIFKNVIQYLGFLAIGLALGIGGVKGYEWFTKEPRVVEGDYSFHYGFTQEPVIMYGTDWCPVCANTREYLTGLGVPYQEFNPEKDARVEERFLSLKAKGYPVLIIGDKRIFGLDKTAIEAALKENNLL</sequence>
<dbReference type="InterPro" id="IPR002109">
    <property type="entry name" value="Glutaredoxin"/>
</dbReference>
<name>A0AAJ1F0S3_9GAMM</name>
<organism evidence="2 3">
    <name type="scientific">Shewanella zhuhaiensis</name>
    <dbReference type="NCBI Taxonomy" id="2919576"/>
    <lineage>
        <taxon>Bacteria</taxon>
        <taxon>Pseudomonadati</taxon>
        <taxon>Pseudomonadota</taxon>
        <taxon>Gammaproteobacteria</taxon>
        <taxon>Alteromonadales</taxon>
        <taxon>Shewanellaceae</taxon>
        <taxon>Shewanella</taxon>
    </lineage>
</organism>
<dbReference type="CDD" id="cd02976">
    <property type="entry name" value="NrdH"/>
    <property type="match status" value="1"/>
</dbReference>
<protein>
    <recommendedName>
        <fullName evidence="1">Glutaredoxin domain-containing protein</fullName>
    </recommendedName>
</protein>
<dbReference type="InterPro" id="IPR036249">
    <property type="entry name" value="Thioredoxin-like_sf"/>
</dbReference>
<dbReference type="PROSITE" id="PS51354">
    <property type="entry name" value="GLUTAREDOXIN_2"/>
    <property type="match status" value="1"/>
</dbReference>
<evidence type="ECO:0000313" key="3">
    <source>
        <dbReference type="Proteomes" id="UP001297581"/>
    </source>
</evidence>
<gene>
    <name evidence="2" type="ORF">MJ923_10390</name>
</gene>